<evidence type="ECO:0000256" key="4">
    <source>
        <dbReference type="ARBA" id="ARBA00023014"/>
    </source>
</evidence>
<dbReference type="NCBIfam" id="NF033640">
    <property type="entry name" value="N_Twi_rSAM"/>
    <property type="match status" value="1"/>
</dbReference>
<dbReference type="InterPro" id="IPR007197">
    <property type="entry name" value="rSAM"/>
</dbReference>
<dbReference type="SUPFAM" id="SSF102114">
    <property type="entry name" value="Radical SAM enzymes"/>
    <property type="match status" value="2"/>
</dbReference>
<proteinExistence type="predicted"/>
<dbReference type="CDD" id="cd01335">
    <property type="entry name" value="Radical_SAM"/>
    <property type="match status" value="1"/>
</dbReference>
<name>A0A6J5NYF9_9CAUD</name>
<dbReference type="GO" id="GO:0051536">
    <property type="term" value="F:iron-sulfur cluster binding"/>
    <property type="evidence" value="ECO:0007669"/>
    <property type="project" value="UniProtKB-KW"/>
</dbReference>
<evidence type="ECO:0000256" key="3">
    <source>
        <dbReference type="ARBA" id="ARBA00023004"/>
    </source>
</evidence>
<dbReference type="GO" id="GO:0046872">
    <property type="term" value="F:metal ion binding"/>
    <property type="evidence" value="ECO:0007669"/>
    <property type="project" value="UniProtKB-KW"/>
</dbReference>
<evidence type="ECO:0000259" key="5">
    <source>
        <dbReference type="Pfam" id="PF04055"/>
    </source>
</evidence>
<organism evidence="7">
    <name type="scientific">uncultured Caudovirales phage</name>
    <dbReference type="NCBI Taxonomy" id="2100421"/>
    <lineage>
        <taxon>Viruses</taxon>
        <taxon>Duplodnaviria</taxon>
        <taxon>Heunggongvirae</taxon>
        <taxon>Uroviricota</taxon>
        <taxon>Caudoviricetes</taxon>
        <taxon>Peduoviridae</taxon>
        <taxon>Maltschvirus</taxon>
        <taxon>Maltschvirus maltsch</taxon>
    </lineage>
</organism>
<evidence type="ECO:0000256" key="2">
    <source>
        <dbReference type="ARBA" id="ARBA00022723"/>
    </source>
</evidence>
<evidence type="ECO:0000259" key="6">
    <source>
        <dbReference type="Pfam" id="PF13186"/>
    </source>
</evidence>
<dbReference type="InterPro" id="IPR058240">
    <property type="entry name" value="rSAM_sf"/>
</dbReference>
<evidence type="ECO:0000256" key="1">
    <source>
        <dbReference type="ARBA" id="ARBA00022691"/>
    </source>
</evidence>
<dbReference type="InterPro" id="IPR023885">
    <property type="entry name" value="4Fe4S-binding_SPASM_dom"/>
</dbReference>
<dbReference type="PANTHER" id="PTHR11228:SF7">
    <property type="entry name" value="PQQA PEPTIDE CYCLASE"/>
    <property type="match status" value="1"/>
</dbReference>
<dbReference type="SFLD" id="SFLDS00029">
    <property type="entry name" value="Radical_SAM"/>
    <property type="match status" value="1"/>
</dbReference>
<reference evidence="7" key="1">
    <citation type="submission" date="2020-04" db="EMBL/GenBank/DDBJ databases">
        <authorList>
            <person name="Chiriac C."/>
            <person name="Salcher M."/>
            <person name="Ghai R."/>
            <person name="Kavagutti S V."/>
        </authorList>
    </citation>
    <scope>NUCLEOTIDE SEQUENCE</scope>
</reference>
<protein>
    <submittedName>
        <fullName evidence="7">Radical_SAM domain containing protein</fullName>
    </submittedName>
</protein>
<keyword evidence="1" id="KW-0949">S-adenosyl-L-methionine</keyword>
<feature type="domain" description="Radical SAM core" evidence="5">
    <location>
        <begin position="111"/>
        <end position="247"/>
    </location>
</feature>
<dbReference type="GO" id="GO:0003824">
    <property type="term" value="F:catalytic activity"/>
    <property type="evidence" value="ECO:0007669"/>
    <property type="project" value="InterPro"/>
</dbReference>
<evidence type="ECO:0000313" key="9">
    <source>
        <dbReference type="EMBL" id="CAB4186682.1"/>
    </source>
</evidence>
<dbReference type="InterPro" id="IPR050377">
    <property type="entry name" value="Radical_SAM_PqqE_MftC-like"/>
</dbReference>
<dbReference type="CDD" id="cd21109">
    <property type="entry name" value="SPASM"/>
    <property type="match status" value="1"/>
</dbReference>
<dbReference type="PANTHER" id="PTHR11228">
    <property type="entry name" value="RADICAL SAM DOMAIN PROTEIN"/>
    <property type="match status" value="1"/>
</dbReference>
<dbReference type="EMBL" id="LR796776">
    <property type="protein sequence ID" value="CAB4165663.1"/>
    <property type="molecule type" value="Genomic_DNA"/>
</dbReference>
<dbReference type="EMBL" id="LR796758">
    <property type="protein sequence ID" value="CAB4164097.1"/>
    <property type="molecule type" value="Genomic_DNA"/>
</dbReference>
<evidence type="ECO:0000313" key="10">
    <source>
        <dbReference type="EMBL" id="CAB4220984.1"/>
    </source>
</evidence>
<dbReference type="Pfam" id="PF04055">
    <property type="entry name" value="Radical_SAM"/>
    <property type="match status" value="1"/>
</dbReference>
<keyword evidence="4" id="KW-0411">Iron-sulfur</keyword>
<sequence length="378" mass="43566">MTDSFFCAAPWRGLHINPRGDVKTCCAGDPNMLGNLNTRSIQEILHGPVMQEIRQTLRQGQAHKYCYNCVQAERYGRSERDWHNSISPEFNSAMATDTEHIPTLIDVRWNTTCNLSCNYCGDKCSSKWAALKNIPFKSGARPYYQQVCEYLAAHQEHIREVALVGGEPLLLPENERLLDVIPANCKVTLITNLSVELDTNKIFKKLAQRRDVSWSISLDNTHQRFEYVRYGGSWALIEKNIQKLKALQTAGHRAGIHAVYNVYNATRLTELRSWARDQHIDITWQSLFQPEYLDPLRLGDNIKQLAYAELAQVLARTDLTNNERRFFVQAEKNYTEASHPSLLPQLNDHITEIESVYHKDQHGLFDKLWPEFRDIQHG</sequence>
<feature type="domain" description="4Fe4S-binding SPASM" evidence="6">
    <location>
        <begin position="7"/>
        <end position="69"/>
    </location>
</feature>
<evidence type="ECO:0000313" key="7">
    <source>
        <dbReference type="EMBL" id="CAB4164097.1"/>
    </source>
</evidence>
<dbReference type="InterPro" id="IPR013785">
    <property type="entry name" value="Aldolase_TIM"/>
</dbReference>
<dbReference type="SFLD" id="SFLDG01067">
    <property type="entry name" value="SPASM/twitch_domain_containing"/>
    <property type="match status" value="1"/>
</dbReference>
<dbReference type="Pfam" id="PF13186">
    <property type="entry name" value="SPASM"/>
    <property type="match status" value="1"/>
</dbReference>
<gene>
    <name evidence="9" type="ORF">UFOVP1146_33</name>
    <name evidence="10" type="ORF">UFOVP1638_112</name>
    <name evidence="7" type="ORF">UFOVP812_366</name>
    <name evidence="8" type="ORF">UFOVP818_199</name>
</gene>
<dbReference type="EMBL" id="LR797099">
    <property type="protein sequence ID" value="CAB4186682.1"/>
    <property type="molecule type" value="Genomic_DNA"/>
</dbReference>
<dbReference type="EMBL" id="LR797502">
    <property type="protein sequence ID" value="CAB4220984.1"/>
    <property type="molecule type" value="Genomic_DNA"/>
</dbReference>
<keyword evidence="2" id="KW-0479">Metal-binding</keyword>
<dbReference type="Gene3D" id="3.20.20.70">
    <property type="entry name" value="Aldolase class I"/>
    <property type="match status" value="2"/>
</dbReference>
<keyword evidence="3" id="KW-0408">Iron</keyword>
<evidence type="ECO:0000313" key="8">
    <source>
        <dbReference type="EMBL" id="CAB4165663.1"/>
    </source>
</evidence>
<accession>A0A6J5NYF9</accession>